<protein>
    <submittedName>
        <fullName evidence="2">Uncharacterized protein</fullName>
    </submittedName>
</protein>
<name>A0A7W5E5L4_9BACT</name>
<comment type="caution">
    <text evidence="2">The sequence shown here is derived from an EMBL/GenBank/DDBJ whole genome shotgun (WGS) entry which is preliminary data.</text>
</comment>
<organism evidence="2 3">
    <name type="scientific">Aporhodopirellula rubra</name>
    <dbReference type="NCBI Taxonomy" id="980271"/>
    <lineage>
        <taxon>Bacteria</taxon>
        <taxon>Pseudomonadati</taxon>
        <taxon>Planctomycetota</taxon>
        <taxon>Planctomycetia</taxon>
        <taxon>Pirellulales</taxon>
        <taxon>Pirellulaceae</taxon>
        <taxon>Aporhodopirellula</taxon>
    </lineage>
</organism>
<dbReference type="EMBL" id="JACHXU010000046">
    <property type="protein sequence ID" value="MBB3210646.1"/>
    <property type="molecule type" value="Genomic_DNA"/>
</dbReference>
<feature type="region of interest" description="Disordered" evidence="1">
    <location>
        <begin position="1"/>
        <end position="20"/>
    </location>
</feature>
<dbReference type="Proteomes" id="UP000536179">
    <property type="component" value="Unassembled WGS sequence"/>
</dbReference>
<dbReference type="AlphaFoldDB" id="A0A7W5E5L4"/>
<evidence type="ECO:0000256" key="1">
    <source>
        <dbReference type="SAM" id="MobiDB-lite"/>
    </source>
</evidence>
<evidence type="ECO:0000313" key="3">
    <source>
        <dbReference type="Proteomes" id="UP000536179"/>
    </source>
</evidence>
<gene>
    <name evidence="2" type="ORF">FHS27_006494</name>
</gene>
<sequence length="76" mass="8069">MNGFWARETENNISPPTGDIPKITDNQIAHVARALLGGGASEGLPSVGDWYGLSSKTLSRTTEGFYDTALNEANDA</sequence>
<reference evidence="2 3" key="1">
    <citation type="submission" date="2020-08" db="EMBL/GenBank/DDBJ databases">
        <title>Genomic Encyclopedia of Type Strains, Phase III (KMG-III): the genomes of soil and plant-associated and newly described type strains.</title>
        <authorList>
            <person name="Whitman W."/>
        </authorList>
    </citation>
    <scope>NUCLEOTIDE SEQUENCE [LARGE SCALE GENOMIC DNA]</scope>
    <source>
        <strain evidence="2 3">CECT 8075</strain>
    </source>
</reference>
<keyword evidence="3" id="KW-1185">Reference proteome</keyword>
<proteinExistence type="predicted"/>
<evidence type="ECO:0000313" key="2">
    <source>
        <dbReference type="EMBL" id="MBB3210646.1"/>
    </source>
</evidence>
<accession>A0A7W5E5L4</accession>